<dbReference type="PANTHER" id="PTHR33166">
    <property type="entry name" value="GAG_P30 DOMAIN-CONTAINING PROTEIN"/>
    <property type="match status" value="1"/>
</dbReference>
<evidence type="ECO:0000256" key="1">
    <source>
        <dbReference type="SAM" id="MobiDB-lite"/>
    </source>
</evidence>
<reference evidence="4" key="1">
    <citation type="submission" date="2017-11" db="EMBL/GenBank/DDBJ databases">
        <authorList>
            <person name="Lima N.C."/>
            <person name="Parody-Merino A.M."/>
            <person name="Battley P.F."/>
            <person name="Fidler A.E."/>
            <person name="Prosdocimi F."/>
        </authorList>
    </citation>
    <scope>NUCLEOTIDE SEQUENCE [LARGE SCALE GENOMIC DNA]</scope>
</reference>
<dbReference type="InterPro" id="IPR003036">
    <property type="entry name" value="Gag_P30"/>
</dbReference>
<reference evidence="4" key="2">
    <citation type="submission" date="2017-12" db="EMBL/GenBank/DDBJ databases">
        <title>Genome sequence of the Bar-tailed Godwit (Limosa lapponica baueri).</title>
        <authorList>
            <person name="Lima N.C.B."/>
            <person name="Parody-Merino A.M."/>
            <person name="Battley P.F."/>
            <person name="Fidler A.E."/>
            <person name="Prosdocimi F."/>
        </authorList>
    </citation>
    <scope>NUCLEOTIDE SEQUENCE [LARGE SCALE GENOMIC DNA]</scope>
</reference>
<dbReference type="Proteomes" id="UP000233556">
    <property type="component" value="Unassembled WGS sequence"/>
</dbReference>
<accession>A0A2I0U8B4</accession>
<feature type="compositionally biased region" description="Basic and acidic residues" evidence="1">
    <location>
        <begin position="1"/>
        <end position="44"/>
    </location>
</feature>
<dbReference type="Pfam" id="PF02093">
    <property type="entry name" value="Gag_p30"/>
    <property type="match status" value="1"/>
</dbReference>
<evidence type="ECO:0000259" key="2">
    <source>
        <dbReference type="Pfam" id="PF02093"/>
    </source>
</evidence>
<sequence>MAKNLGEDKGKKKEEKWDRLDHLPPPYDPRDESHDLIVENKEEGEGSAEDWLERLRKNMQQYSGIDPGCDAGQELLQVNCVTKAWPDTKKKLEKLEDWHDCDLNGLLREAQKVYVRRDDEKQRAKTKLMVATVEQVMKQQPEREREKEKSYQIAAKGPVMDQDMGALESNKVKERLHLGGKWVQRGAAVVGKRDILKESAQ</sequence>
<dbReference type="EMBL" id="KZ506009">
    <property type="protein sequence ID" value="PKU42297.1"/>
    <property type="molecule type" value="Genomic_DNA"/>
</dbReference>
<keyword evidence="4" id="KW-1185">Reference proteome</keyword>
<feature type="region of interest" description="Disordered" evidence="1">
    <location>
        <begin position="1"/>
        <end position="47"/>
    </location>
</feature>
<gene>
    <name evidence="3" type="ORF">llap_7405</name>
</gene>
<evidence type="ECO:0000313" key="4">
    <source>
        <dbReference type="Proteomes" id="UP000233556"/>
    </source>
</evidence>
<evidence type="ECO:0000313" key="3">
    <source>
        <dbReference type="EMBL" id="PKU42297.1"/>
    </source>
</evidence>
<dbReference type="AlphaFoldDB" id="A0A2I0U8B4"/>
<name>A0A2I0U8B4_LIMLA</name>
<organism evidence="3 4">
    <name type="scientific">Limosa lapponica baueri</name>
    <dbReference type="NCBI Taxonomy" id="1758121"/>
    <lineage>
        <taxon>Eukaryota</taxon>
        <taxon>Metazoa</taxon>
        <taxon>Chordata</taxon>
        <taxon>Craniata</taxon>
        <taxon>Vertebrata</taxon>
        <taxon>Euteleostomi</taxon>
        <taxon>Archelosauria</taxon>
        <taxon>Archosauria</taxon>
        <taxon>Dinosauria</taxon>
        <taxon>Saurischia</taxon>
        <taxon>Theropoda</taxon>
        <taxon>Coelurosauria</taxon>
        <taxon>Aves</taxon>
        <taxon>Neognathae</taxon>
        <taxon>Neoaves</taxon>
        <taxon>Charadriiformes</taxon>
        <taxon>Scolopacidae</taxon>
        <taxon>Limosa</taxon>
    </lineage>
</organism>
<dbReference type="InterPro" id="IPR050462">
    <property type="entry name" value="Retroviral_Gag-Pol_poly"/>
</dbReference>
<proteinExistence type="predicted"/>
<feature type="domain" description="Core shell protein Gag P30" evidence="2">
    <location>
        <begin position="46"/>
        <end position="115"/>
    </location>
</feature>
<protein>
    <recommendedName>
        <fullName evidence="2">Core shell protein Gag P30 domain-containing protein</fullName>
    </recommendedName>
</protein>
<dbReference type="GO" id="GO:0019068">
    <property type="term" value="P:virion assembly"/>
    <property type="evidence" value="ECO:0007669"/>
    <property type="project" value="InterPro"/>
</dbReference>
<dbReference type="OrthoDB" id="9049599at2759"/>